<feature type="domain" description="Hemerythrin-like" evidence="5">
    <location>
        <begin position="34"/>
        <end position="128"/>
    </location>
</feature>
<proteinExistence type="inferred from homology"/>
<evidence type="ECO:0000313" key="7">
    <source>
        <dbReference type="Proteomes" id="UP001410394"/>
    </source>
</evidence>
<dbReference type="InterPro" id="IPR050669">
    <property type="entry name" value="Hemerythrin"/>
</dbReference>
<dbReference type="PANTHER" id="PTHR37164">
    <property type="entry name" value="BACTERIOHEMERYTHRIN"/>
    <property type="match status" value="1"/>
</dbReference>
<organism evidence="6 7">
    <name type="scientific">Uliginosibacterium sediminicola</name>
    <dbReference type="NCBI Taxonomy" id="2024550"/>
    <lineage>
        <taxon>Bacteria</taxon>
        <taxon>Pseudomonadati</taxon>
        <taxon>Pseudomonadota</taxon>
        <taxon>Betaproteobacteria</taxon>
        <taxon>Rhodocyclales</taxon>
        <taxon>Zoogloeaceae</taxon>
        <taxon>Uliginosibacterium</taxon>
    </lineage>
</organism>
<keyword evidence="3" id="KW-0479">Metal-binding</keyword>
<keyword evidence="7" id="KW-1185">Reference proteome</keyword>
<evidence type="ECO:0000256" key="1">
    <source>
        <dbReference type="ARBA" id="ARBA00010587"/>
    </source>
</evidence>
<dbReference type="CDD" id="cd12107">
    <property type="entry name" value="Hemerythrin"/>
    <property type="match status" value="1"/>
</dbReference>
<dbReference type="Proteomes" id="UP001410394">
    <property type="component" value="Unassembled WGS sequence"/>
</dbReference>
<accession>A0ABU9YV72</accession>
<name>A0ABU9YV72_9RHOO</name>
<protein>
    <submittedName>
        <fullName evidence="6">Bacteriohemerythrin</fullName>
    </submittedName>
</protein>
<evidence type="ECO:0000256" key="3">
    <source>
        <dbReference type="ARBA" id="ARBA00022723"/>
    </source>
</evidence>
<evidence type="ECO:0000259" key="5">
    <source>
        <dbReference type="Pfam" id="PF01814"/>
    </source>
</evidence>
<comment type="similarity">
    <text evidence="1">Belongs to the hemerythrin family.</text>
</comment>
<keyword evidence="2" id="KW-0813">Transport</keyword>
<dbReference type="RefSeq" id="WP_345918384.1">
    <property type="nucleotide sequence ID" value="NZ_JBDIVE010000002.1"/>
</dbReference>
<dbReference type="SUPFAM" id="SSF47188">
    <property type="entry name" value="Hemerythrin-like"/>
    <property type="match status" value="1"/>
</dbReference>
<dbReference type="Gene3D" id="1.20.120.50">
    <property type="entry name" value="Hemerythrin-like"/>
    <property type="match status" value="1"/>
</dbReference>
<dbReference type="InterPro" id="IPR012312">
    <property type="entry name" value="Hemerythrin-like"/>
</dbReference>
<dbReference type="NCBIfam" id="NF033749">
    <property type="entry name" value="bact_hemeryth"/>
    <property type="match status" value="1"/>
</dbReference>
<dbReference type="Pfam" id="PF01814">
    <property type="entry name" value="Hemerythrin"/>
    <property type="match status" value="1"/>
</dbReference>
<dbReference type="PANTHER" id="PTHR37164:SF1">
    <property type="entry name" value="BACTERIOHEMERYTHRIN"/>
    <property type="match status" value="1"/>
</dbReference>
<gene>
    <name evidence="6" type="ORF">ABDB84_03920</name>
</gene>
<dbReference type="InterPro" id="IPR035938">
    <property type="entry name" value="Hemerythrin-like_sf"/>
</dbReference>
<sequence>MIGDLLRWLVWCVMKWTAALSVGNAALDEPIQQLFSVAERLRQAICEGFGKVVVGKILDELIQYTVGHFEREERLMLRIEYPDYLVHKAAHDRLINKVQYLQHCFQRGALTQTDALDQFIDQHLSEHLISFDRALAAAAMRA</sequence>
<comment type="caution">
    <text evidence="6">The sequence shown here is derived from an EMBL/GenBank/DDBJ whole genome shotgun (WGS) entry which is preliminary data.</text>
</comment>
<dbReference type="EMBL" id="JBDIVE010000002">
    <property type="protein sequence ID" value="MEN3067614.1"/>
    <property type="molecule type" value="Genomic_DNA"/>
</dbReference>
<dbReference type="PROSITE" id="PS00550">
    <property type="entry name" value="HEMERYTHRINS"/>
    <property type="match status" value="1"/>
</dbReference>
<keyword evidence="4" id="KW-0408">Iron</keyword>
<dbReference type="InterPro" id="IPR016131">
    <property type="entry name" value="Haemerythrin_Fe_BS"/>
</dbReference>
<evidence type="ECO:0000256" key="2">
    <source>
        <dbReference type="ARBA" id="ARBA00022621"/>
    </source>
</evidence>
<dbReference type="NCBIfam" id="TIGR02481">
    <property type="entry name" value="hemeryth_dom"/>
    <property type="match status" value="1"/>
</dbReference>
<dbReference type="InterPro" id="IPR012827">
    <property type="entry name" value="Hemerythrin_metal-bd"/>
</dbReference>
<evidence type="ECO:0000256" key="4">
    <source>
        <dbReference type="ARBA" id="ARBA00023004"/>
    </source>
</evidence>
<evidence type="ECO:0000313" key="6">
    <source>
        <dbReference type="EMBL" id="MEN3067614.1"/>
    </source>
</evidence>
<keyword evidence="2" id="KW-0561">Oxygen transport</keyword>
<reference evidence="6 7" key="1">
    <citation type="journal article" date="2018" name="Int. J. Syst. Evol. Microbiol.">
        <title>Uliginosibacterium sediminicola sp. nov., isolated from freshwater sediment.</title>
        <authorList>
            <person name="Hwang W.M."/>
            <person name="Kim S.M."/>
            <person name="Kang K."/>
            <person name="Ahn T.Y."/>
        </authorList>
    </citation>
    <scope>NUCLEOTIDE SEQUENCE [LARGE SCALE GENOMIC DNA]</scope>
    <source>
        <strain evidence="6 7">M1-21</strain>
    </source>
</reference>